<evidence type="ECO:0000313" key="1">
    <source>
        <dbReference type="EMBL" id="ARU49399.1"/>
    </source>
</evidence>
<dbReference type="AlphaFoldDB" id="A0A1Y0HMP8"/>
<dbReference type="KEGG" id="suls:Sdiek1_2247"/>
<sequence length="93" mass="10758">MKTISAEEFDKKFDNGEDILPYIDLSSKRTLKEFEKEMLAIKKVNVDLPSWAIASLDQEAKRMGVTRQSIIKMWLIQKLDDLSLNRKSLKQVG</sequence>
<dbReference type="EMBL" id="CP021416">
    <property type="protein sequence ID" value="ARU49399.1"/>
    <property type="molecule type" value="Genomic_DNA"/>
</dbReference>
<keyword evidence="2" id="KW-1185">Reference proteome</keyword>
<dbReference type="Proteomes" id="UP000196005">
    <property type="component" value="Chromosome"/>
</dbReference>
<organism evidence="1 2">
    <name type="scientific">Sulfurospirillum diekertiae</name>
    <dbReference type="NCBI Taxonomy" id="1854492"/>
    <lineage>
        <taxon>Bacteria</taxon>
        <taxon>Pseudomonadati</taxon>
        <taxon>Campylobacterota</taxon>
        <taxon>Epsilonproteobacteria</taxon>
        <taxon>Campylobacterales</taxon>
        <taxon>Sulfurospirillaceae</taxon>
        <taxon>Sulfurospirillum</taxon>
    </lineage>
</organism>
<gene>
    <name evidence="1" type="ORF">Sdiek1_2247</name>
</gene>
<proteinExistence type="predicted"/>
<accession>A0A1Y0HMP8</accession>
<name>A0A1Y0HMP8_9BACT</name>
<dbReference type="RefSeq" id="WP_192866744.1">
    <property type="nucleotide sequence ID" value="NZ_CP021416.1"/>
</dbReference>
<evidence type="ECO:0000313" key="2">
    <source>
        <dbReference type="Proteomes" id="UP000196005"/>
    </source>
</evidence>
<dbReference type="NCBIfam" id="NF047399">
    <property type="entry name" value="BrnA_antitoxin_add"/>
    <property type="match status" value="1"/>
</dbReference>
<reference evidence="2" key="1">
    <citation type="submission" date="2017-05" db="EMBL/GenBank/DDBJ databases">
        <title>Dechlorination kinetics govern the competition between two new strains of the genus Sulfurospirillum.</title>
        <authorList>
            <person name="Buttet G.F."/>
            <person name="Murray A.M."/>
            <person name="Goris T."/>
            <person name="Burion M."/>
            <person name="Lin B."/>
            <person name="Rolle M."/>
            <person name="Maillard J."/>
        </authorList>
    </citation>
    <scope>NUCLEOTIDE SEQUENCE [LARGE SCALE GENOMIC DNA]</scope>
    <source>
        <strain evidence="2">SL2-1</strain>
    </source>
</reference>
<protein>
    <recommendedName>
        <fullName evidence="3">CopG family transcriptional regulator</fullName>
    </recommendedName>
</protein>
<evidence type="ECO:0008006" key="3">
    <source>
        <dbReference type="Google" id="ProtNLM"/>
    </source>
</evidence>